<reference evidence="1 2" key="1">
    <citation type="journal article" date="2023" name="PLoS ONE">
        <title>Genome-based metabolic and phylogenomic analysis of three Terrisporobacter species.</title>
        <authorList>
            <person name="Boer T."/>
            <person name="Bengelsdorf F.R."/>
            <person name="Bomeke M."/>
            <person name="Daniel R."/>
            <person name="Poehlein A."/>
        </authorList>
    </citation>
    <scope>NUCLEOTIDE SEQUENCE [LARGE SCALE GENOMIC DNA]</scope>
    <source>
        <strain evidence="1 2">DSM 1288</strain>
    </source>
</reference>
<proteinExistence type="predicted"/>
<dbReference type="PROSITE" id="PS51257">
    <property type="entry name" value="PROKAR_LIPOPROTEIN"/>
    <property type="match status" value="1"/>
</dbReference>
<organism evidence="1 2">
    <name type="scientific">Terrisporobacter glycolicus ATCC 14880 = DSM 1288</name>
    <dbReference type="NCBI Taxonomy" id="1121315"/>
    <lineage>
        <taxon>Bacteria</taxon>
        <taxon>Bacillati</taxon>
        <taxon>Bacillota</taxon>
        <taxon>Clostridia</taxon>
        <taxon>Peptostreptococcales</taxon>
        <taxon>Peptostreptococcaceae</taxon>
        <taxon>Terrisporobacter</taxon>
    </lineage>
</organism>
<dbReference type="Proteomes" id="UP001348492">
    <property type="component" value="Chromosome"/>
</dbReference>
<dbReference type="EMBL" id="CP117523">
    <property type="protein sequence ID" value="WWD84598.1"/>
    <property type="molecule type" value="Genomic_DNA"/>
</dbReference>
<evidence type="ECO:0008006" key="3">
    <source>
        <dbReference type="Google" id="ProtNLM"/>
    </source>
</evidence>
<name>A0ABZ2EYM0_9FIRM</name>
<keyword evidence="2" id="KW-1185">Reference proteome</keyword>
<sequence length="144" mass="16525">MKKILLLIILIYTAIIFYGCNKNSNEDIPISLSSIDISSLNNNEILDVIYDSNLEEGVYQITTKNNRYIFFKGIKNEYIDVGLELKDKMLIINCNTTFSSEEINKLYVIKEKGSTSSKGKNIFFDTIMLKVNNKEVPFNSVYLL</sequence>
<protein>
    <recommendedName>
        <fullName evidence="3">Lipoprotein</fullName>
    </recommendedName>
</protein>
<evidence type="ECO:0000313" key="1">
    <source>
        <dbReference type="EMBL" id="WWD84598.1"/>
    </source>
</evidence>
<gene>
    <name evidence="1" type="ORF">TEGL_30320</name>
</gene>
<dbReference type="RefSeq" id="WP_018589861.1">
    <property type="nucleotide sequence ID" value="NZ_CP117523.1"/>
</dbReference>
<evidence type="ECO:0000313" key="2">
    <source>
        <dbReference type="Proteomes" id="UP001348492"/>
    </source>
</evidence>
<accession>A0ABZ2EYM0</accession>